<evidence type="ECO:0000259" key="3">
    <source>
        <dbReference type="PROSITE" id="PS51677"/>
    </source>
</evidence>
<evidence type="ECO:0000256" key="2">
    <source>
        <dbReference type="ARBA" id="ARBA00022729"/>
    </source>
</evidence>
<dbReference type="RefSeq" id="WP_042217713.1">
    <property type="nucleotide sequence ID" value="NZ_CP009285.1"/>
</dbReference>
<evidence type="ECO:0000256" key="1">
    <source>
        <dbReference type="ARBA" id="ARBA00004613"/>
    </source>
</evidence>
<dbReference type="PROSITE" id="PS51677">
    <property type="entry name" value="NODB"/>
    <property type="match status" value="1"/>
</dbReference>
<dbReference type="InterPro" id="IPR002509">
    <property type="entry name" value="NODB_dom"/>
</dbReference>
<dbReference type="PANTHER" id="PTHR34216">
    <property type="match status" value="1"/>
</dbReference>
<protein>
    <submittedName>
        <fullName evidence="4">Polysaccharide deacetylase</fullName>
    </submittedName>
</protein>
<dbReference type="AlphaFoldDB" id="A0A089LHL3"/>
<dbReference type="KEGG" id="pbd:PBOR_31895"/>
<proteinExistence type="predicted"/>
<dbReference type="InterPro" id="IPR011330">
    <property type="entry name" value="Glyco_hydro/deAcase_b/a-brl"/>
</dbReference>
<dbReference type="GO" id="GO:0005576">
    <property type="term" value="C:extracellular region"/>
    <property type="evidence" value="ECO:0007669"/>
    <property type="project" value="UniProtKB-SubCell"/>
</dbReference>
<evidence type="ECO:0000313" key="5">
    <source>
        <dbReference type="Proteomes" id="UP000029518"/>
    </source>
</evidence>
<gene>
    <name evidence="4" type="ORF">PBOR_31895</name>
</gene>
<name>A0A089LHL3_PAEBO</name>
<dbReference type="GO" id="GO:0016810">
    <property type="term" value="F:hydrolase activity, acting on carbon-nitrogen (but not peptide) bonds"/>
    <property type="evidence" value="ECO:0007669"/>
    <property type="project" value="InterPro"/>
</dbReference>
<keyword evidence="5" id="KW-1185">Reference proteome</keyword>
<organism evidence="4 5">
    <name type="scientific">Paenibacillus borealis</name>
    <dbReference type="NCBI Taxonomy" id="160799"/>
    <lineage>
        <taxon>Bacteria</taxon>
        <taxon>Bacillati</taxon>
        <taxon>Bacillota</taxon>
        <taxon>Bacilli</taxon>
        <taxon>Bacillales</taxon>
        <taxon>Paenibacillaceae</taxon>
        <taxon>Paenibacillus</taxon>
    </lineage>
</organism>
<dbReference type="CDD" id="cd10967">
    <property type="entry name" value="CE4_GLA_like_6s"/>
    <property type="match status" value="1"/>
</dbReference>
<dbReference type="InterPro" id="IPR051398">
    <property type="entry name" value="Polysacch_Deacetylase"/>
</dbReference>
<dbReference type="Gene3D" id="3.20.20.370">
    <property type="entry name" value="Glycoside hydrolase/deacetylase"/>
    <property type="match status" value="1"/>
</dbReference>
<accession>A0A089LHL3</accession>
<dbReference type="Proteomes" id="UP000029518">
    <property type="component" value="Chromosome"/>
</dbReference>
<reference evidence="4" key="1">
    <citation type="submission" date="2014-08" db="EMBL/GenBank/DDBJ databases">
        <title>Comparative genomics of the Paenibacillus odorifer group.</title>
        <authorList>
            <person name="den Bakker H.C."/>
            <person name="Tsai Y.-C.Y.-C."/>
            <person name="Martin N."/>
            <person name="Korlach J."/>
            <person name="Wiedmann M."/>
        </authorList>
    </citation>
    <scope>NUCLEOTIDE SEQUENCE [LARGE SCALE GENOMIC DNA]</scope>
    <source>
        <strain evidence="4">DSM 13188</strain>
    </source>
</reference>
<feature type="domain" description="NodB homology" evidence="3">
    <location>
        <begin position="14"/>
        <end position="266"/>
    </location>
</feature>
<dbReference type="EMBL" id="CP009285">
    <property type="protein sequence ID" value="AIQ61001.1"/>
    <property type="molecule type" value="Genomic_DNA"/>
</dbReference>
<comment type="subcellular location">
    <subcellularLocation>
        <location evidence="1">Secreted</location>
    </subcellularLocation>
</comment>
<sequence>MKIKFDLFPGGVTKALTLSWDDGRIHDRRLVEIHNRHGLKGSFHLNSGFFGNEGYITGEEVASLYKGHEISAHTSTHPFLSMTPREGIAEEILQDRRHLEALAGYPVRGMSYPFGDYNDQVLSVLPALGIEYSRTVKSHGTFTLPDNLLAWHPTCHHRDMLALGKQFLEEQPRFSHMQLLYVWGHSYEFNDNNNWEELEQFAAMMGGHEEIWYATNIEIADYLTAVKGLRFSASREIVYNPAAVDVWITVEDEACRISAGATVRLG</sequence>
<evidence type="ECO:0000313" key="4">
    <source>
        <dbReference type="EMBL" id="AIQ61001.1"/>
    </source>
</evidence>
<dbReference type="HOGENOM" id="CLU_080975_0_0_9"/>
<dbReference type="OrthoDB" id="43281at2"/>
<dbReference type="SUPFAM" id="SSF88713">
    <property type="entry name" value="Glycoside hydrolase/deacetylase"/>
    <property type="match status" value="1"/>
</dbReference>
<dbReference type="Pfam" id="PF01522">
    <property type="entry name" value="Polysacc_deac_1"/>
    <property type="match status" value="1"/>
</dbReference>
<keyword evidence="2" id="KW-0732">Signal</keyword>
<dbReference type="PANTHER" id="PTHR34216:SF3">
    <property type="entry name" value="POLY-BETA-1,6-N-ACETYL-D-GLUCOSAMINE N-DEACETYLASE"/>
    <property type="match status" value="1"/>
</dbReference>
<dbReference type="GO" id="GO:0005975">
    <property type="term" value="P:carbohydrate metabolic process"/>
    <property type="evidence" value="ECO:0007669"/>
    <property type="project" value="InterPro"/>
</dbReference>